<protein>
    <submittedName>
        <fullName evidence="1">Uncharacterized protein</fullName>
    </submittedName>
</protein>
<dbReference type="EMBL" id="JBHUKY010000019">
    <property type="protein sequence ID" value="MFD2409873.1"/>
    <property type="molecule type" value="Genomic_DNA"/>
</dbReference>
<keyword evidence="2" id="KW-1185">Reference proteome</keyword>
<reference evidence="2" key="1">
    <citation type="journal article" date="2019" name="Int. J. Syst. Evol. Microbiol.">
        <title>The Global Catalogue of Microorganisms (GCM) 10K type strain sequencing project: providing services to taxonomists for standard genome sequencing and annotation.</title>
        <authorList>
            <consortium name="The Broad Institute Genomics Platform"/>
            <consortium name="The Broad Institute Genome Sequencing Center for Infectious Disease"/>
            <person name="Wu L."/>
            <person name="Ma J."/>
        </authorList>
    </citation>
    <scope>NUCLEOTIDE SEQUENCE [LARGE SCALE GENOMIC DNA]</scope>
    <source>
        <strain evidence="2">CCM 8725</strain>
    </source>
</reference>
<organism evidence="1 2">
    <name type="scientific">Paenibacillus rhizoplanae</name>
    <dbReference type="NCBI Taxonomy" id="1917181"/>
    <lineage>
        <taxon>Bacteria</taxon>
        <taxon>Bacillati</taxon>
        <taxon>Bacillota</taxon>
        <taxon>Bacilli</taxon>
        <taxon>Bacillales</taxon>
        <taxon>Paenibacillaceae</taxon>
        <taxon>Paenibacillus</taxon>
    </lineage>
</organism>
<evidence type="ECO:0000313" key="2">
    <source>
        <dbReference type="Proteomes" id="UP001597448"/>
    </source>
</evidence>
<evidence type="ECO:0000313" key="1">
    <source>
        <dbReference type="EMBL" id="MFD2409873.1"/>
    </source>
</evidence>
<proteinExistence type="predicted"/>
<gene>
    <name evidence="1" type="ORF">ACFSX3_08330</name>
</gene>
<accession>A0ABW5F458</accession>
<sequence length="50" mass="5248">MKINGTNVQKEGIVQDFGIYDSTFCITLAVAILAVNACSGSPSPISMRGE</sequence>
<name>A0ABW5F458_9BACL</name>
<dbReference type="Proteomes" id="UP001597448">
    <property type="component" value="Unassembled WGS sequence"/>
</dbReference>
<dbReference type="RefSeq" id="WP_379259027.1">
    <property type="nucleotide sequence ID" value="NZ_JBHSVQ010000001.1"/>
</dbReference>
<comment type="caution">
    <text evidence="1">The sequence shown here is derived from an EMBL/GenBank/DDBJ whole genome shotgun (WGS) entry which is preliminary data.</text>
</comment>